<dbReference type="GO" id="GO:0000981">
    <property type="term" value="F:DNA-binding transcription factor activity, RNA polymerase II-specific"/>
    <property type="evidence" value="ECO:0007669"/>
    <property type="project" value="InterPro"/>
</dbReference>
<evidence type="ECO:0000256" key="3">
    <source>
        <dbReference type="ARBA" id="ARBA00023242"/>
    </source>
</evidence>
<reference evidence="8 9" key="1">
    <citation type="submission" date="2018-10" db="EMBL/GenBank/DDBJ databases">
        <title>Complete genome sequence of Malassezia restricta CBS 7877.</title>
        <authorList>
            <person name="Morand S.C."/>
            <person name="Bertignac M."/>
            <person name="Iltis A."/>
            <person name="Kolder I."/>
            <person name="Pirovano W."/>
            <person name="Jourdain R."/>
            <person name="Clavaud C."/>
        </authorList>
    </citation>
    <scope>NUCLEOTIDE SEQUENCE [LARGE SCALE GENOMIC DNA]</scope>
    <source>
        <strain evidence="8 9">CBS 7877</strain>
    </source>
</reference>
<sequence length="450" mass="50907">MSTESEHHIPALHVHRHDTASHEKKRRRRTRPHEVNILMSAYVRNAFPSENKRSELARMVGMSTRAVSVWFQNRRQAEKKRSQRYQSSSALSAPTHSVPFLAPVFPPREPFTRSQSTPSVSLMTTTAGRAALRECPTAMHQPEPPMSCTLDSTRDGHGIITGDVHNDDRAIWQRMESSSALGSCSSEANDELHTVNSTANVGMDEDDDEERTLRRLAQRRTKRLMERKRTRSLDDMKRHESDARLVMHENMNKRGCHSFQRKPSLRLEMAADGNLHQNKENVPPNASSGVRMQRVHSMPNRPLQELTLHNSAPSFVNLHVQPQQPPRRAPLMSRRPLNRRAISATSHMPNKLTTNWTRTSSARSCDMLPLVGKETSSTEKEPVHDDSGFFDDNEQAESCSPPNFAQPQHVLIMLKDNGDTDGHAWTEHDRQAAELLLGLGGGNSQRAWHS</sequence>
<keyword evidence="1 4" id="KW-0238">DNA-binding</keyword>
<dbReference type="GO" id="GO:0005634">
    <property type="term" value="C:nucleus"/>
    <property type="evidence" value="ECO:0007669"/>
    <property type="project" value="UniProtKB-SubCell"/>
</dbReference>
<dbReference type="PROSITE" id="PS00027">
    <property type="entry name" value="HOMEOBOX_1"/>
    <property type="match status" value="1"/>
</dbReference>
<dbReference type="PANTHER" id="PTHR24324:SF9">
    <property type="entry name" value="HOMEOBOX DOMAIN-CONTAINING PROTEIN"/>
    <property type="match status" value="1"/>
</dbReference>
<evidence type="ECO:0000256" key="2">
    <source>
        <dbReference type="ARBA" id="ARBA00023155"/>
    </source>
</evidence>
<evidence type="ECO:0000313" key="9">
    <source>
        <dbReference type="Proteomes" id="UP000269793"/>
    </source>
</evidence>
<feature type="domain" description="Homeobox" evidence="7">
    <location>
        <begin position="21"/>
        <end position="81"/>
    </location>
</feature>
<evidence type="ECO:0000256" key="6">
    <source>
        <dbReference type="SAM" id="MobiDB-lite"/>
    </source>
</evidence>
<name>A0A3G2S144_MALR7</name>
<dbReference type="GO" id="GO:0030154">
    <property type="term" value="P:cell differentiation"/>
    <property type="evidence" value="ECO:0007669"/>
    <property type="project" value="TreeGrafter"/>
</dbReference>
<feature type="DNA-binding region" description="Homeobox" evidence="4">
    <location>
        <begin position="23"/>
        <end position="82"/>
    </location>
</feature>
<dbReference type="SUPFAM" id="SSF46689">
    <property type="entry name" value="Homeodomain-like"/>
    <property type="match status" value="1"/>
</dbReference>
<gene>
    <name evidence="8" type="primary">YOX1</name>
    <name evidence="8" type="ORF">DNF11_0536</name>
</gene>
<dbReference type="EMBL" id="CP033148">
    <property type="protein sequence ID" value="AYO41486.1"/>
    <property type="molecule type" value="Genomic_DNA"/>
</dbReference>
<dbReference type="Gene3D" id="1.10.10.60">
    <property type="entry name" value="Homeodomain-like"/>
    <property type="match status" value="1"/>
</dbReference>
<feature type="compositionally biased region" description="Basic and acidic residues" evidence="6">
    <location>
        <begin position="376"/>
        <end position="387"/>
    </location>
</feature>
<dbReference type="Proteomes" id="UP000269793">
    <property type="component" value="Chromosome I"/>
</dbReference>
<dbReference type="VEuPathDB" id="FungiDB:DNF11_0536"/>
<dbReference type="InterPro" id="IPR017970">
    <property type="entry name" value="Homeobox_CS"/>
</dbReference>
<dbReference type="OrthoDB" id="6159439at2759"/>
<dbReference type="InterPro" id="IPR009057">
    <property type="entry name" value="Homeodomain-like_sf"/>
</dbReference>
<protein>
    <submittedName>
        <fullName evidence="8">Homeobox protein YOX1</fullName>
    </submittedName>
</protein>
<proteinExistence type="predicted"/>
<dbReference type="InterPro" id="IPR051000">
    <property type="entry name" value="Homeobox_DNA-bind_prot"/>
</dbReference>
<dbReference type="Pfam" id="PF00046">
    <property type="entry name" value="Homeodomain"/>
    <property type="match status" value="1"/>
</dbReference>
<dbReference type="AlphaFoldDB" id="A0A3G2S144"/>
<keyword evidence="9" id="KW-1185">Reference proteome</keyword>
<dbReference type="STRING" id="425264.A0A3G2S144"/>
<evidence type="ECO:0000313" key="8">
    <source>
        <dbReference type="EMBL" id="AYO41486.1"/>
    </source>
</evidence>
<dbReference type="InterPro" id="IPR001356">
    <property type="entry name" value="HD"/>
</dbReference>
<keyword evidence="2 4" id="KW-0371">Homeobox</keyword>
<evidence type="ECO:0000256" key="1">
    <source>
        <dbReference type="ARBA" id="ARBA00023125"/>
    </source>
</evidence>
<evidence type="ECO:0000256" key="4">
    <source>
        <dbReference type="PROSITE-ProRule" id="PRU00108"/>
    </source>
</evidence>
<evidence type="ECO:0000259" key="7">
    <source>
        <dbReference type="PROSITE" id="PS50071"/>
    </source>
</evidence>
<feature type="region of interest" description="Disordered" evidence="6">
    <location>
        <begin position="373"/>
        <end position="404"/>
    </location>
</feature>
<dbReference type="CDD" id="cd00086">
    <property type="entry name" value="homeodomain"/>
    <property type="match status" value="1"/>
</dbReference>
<dbReference type="GO" id="GO:0000978">
    <property type="term" value="F:RNA polymerase II cis-regulatory region sequence-specific DNA binding"/>
    <property type="evidence" value="ECO:0007669"/>
    <property type="project" value="TreeGrafter"/>
</dbReference>
<evidence type="ECO:0000256" key="5">
    <source>
        <dbReference type="RuleBase" id="RU000682"/>
    </source>
</evidence>
<comment type="subcellular location">
    <subcellularLocation>
        <location evidence="4 5">Nucleus</location>
    </subcellularLocation>
</comment>
<dbReference type="PANTHER" id="PTHR24324">
    <property type="entry name" value="HOMEOBOX PROTEIN HHEX"/>
    <property type="match status" value="1"/>
</dbReference>
<keyword evidence="3 4" id="KW-0539">Nucleus</keyword>
<organism evidence="8 9">
    <name type="scientific">Malassezia restricta (strain ATCC 96810 / NBRC 103918 / CBS 7877)</name>
    <name type="common">Seborrheic dermatitis infection agent</name>
    <dbReference type="NCBI Taxonomy" id="425264"/>
    <lineage>
        <taxon>Eukaryota</taxon>
        <taxon>Fungi</taxon>
        <taxon>Dikarya</taxon>
        <taxon>Basidiomycota</taxon>
        <taxon>Ustilaginomycotina</taxon>
        <taxon>Malasseziomycetes</taxon>
        <taxon>Malasseziales</taxon>
        <taxon>Malasseziaceae</taxon>
        <taxon>Malassezia</taxon>
    </lineage>
</organism>
<dbReference type="SMART" id="SM00389">
    <property type="entry name" value="HOX"/>
    <property type="match status" value="1"/>
</dbReference>
<accession>A0A3G2S144</accession>
<feature type="region of interest" description="Disordered" evidence="6">
    <location>
        <begin position="1"/>
        <end position="32"/>
    </location>
</feature>
<dbReference type="PROSITE" id="PS50071">
    <property type="entry name" value="HOMEOBOX_2"/>
    <property type="match status" value="1"/>
</dbReference>